<comment type="caution">
    <text evidence="1">The sequence shown here is derived from an EMBL/GenBank/DDBJ whole genome shotgun (WGS) entry which is preliminary data.</text>
</comment>
<proteinExistence type="predicted"/>
<gene>
    <name evidence="1" type="ORF">H0A75_02495</name>
</gene>
<evidence type="ECO:0000313" key="2">
    <source>
        <dbReference type="Proteomes" id="UP000537890"/>
    </source>
</evidence>
<reference evidence="1 2" key="1">
    <citation type="submission" date="2020-05" db="EMBL/GenBank/DDBJ databases">
        <title>Horizontal transmission and recombination maintain forever young bacterial symbiont genomes.</title>
        <authorList>
            <person name="Russell S.L."/>
            <person name="Pepper-Tunick E."/>
            <person name="Svedberg J."/>
            <person name="Byrne A."/>
            <person name="Ruelas Castillo J."/>
            <person name="Vollmers C."/>
            <person name="Beinart R.A."/>
            <person name="Corbett-Detig R."/>
        </authorList>
    </citation>
    <scope>NUCLEOTIDE SEQUENCE [LARGE SCALE GENOMIC DNA]</scope>
    <source>
        <strain evidence="1">4727-3</strain>
    </source>
</reference>
<dbReference type="EMBL" id="JACCHS010000028">
    <property type="protein sequence ID" value="NYT46685.1"/>
    <property type="molecule type" value="Genomic_DNA"/>
</dbReference>
<organism evidence="1 2">
    <name type="scientific">Candidatus Methanofishera endochildressiae</name>
    <dbReference type="NCBI Taxonomy" id="2738884"/>
    <lineage>
        <taxon>Bacteria</taxon>
        <taxon>Pseudomonadati</taxon>
        <taxon>Pseudomonadota</taxon>
        <taxon>Gammaproteobacteria</taxon>
        <taxon>Candidatus Methanofishera</taxon>
    </lineage>
</organism>
<name>A0A7Z0MNK5_9GAMM</name>
<sequence length="78" mass="9107">MLEKGEVRKKRVLSVGVNLIHAVFNYFTQPKKIIESLVDDLEPCRIEVDMINFSGPYFEETENRLMNLHLVHHNLALL</sequence>
<protein>
    <submittedName>
        <fullName evidence="1">Uncharacterized protein</fullName>
    </submittedName>
</protein>
<evidence type="ECO:0000313" key="1">
    <source>
        <dbReference type="EMBL" id="NYT46685.1"/>
    </source>
</evidence>
<dbReference type="AlphaFoldDB" id="A0A7Z0MNK5"/>
<dbReference type="Proteomes" id="UP000537890">
    <property type="component" value="Unassembled WGS sequence"/>
</dbReference>
<accession>A0A7Z0MNK5</accession>